<name>A0AAD6VS51_9AGAR</name>
<dbReference type="AlphaFoldDB" id="A0AAD6VS51"/>
<organism evidence="1 2">
    <name type="scientific">Mycena pura</name>
    <dbReference type="NCBI Taxonomy" id="153505"/>
    <lineage>
        <taxon>Eukaryota</taxon>
        <taxon>Fungi</taxon>
        <taxon>Dikarya</taxon>
        <taxon>Basidiomycota</taxon>
        <taxon>Agaricomycotina</taxon>
        <taxon>Agaricomycetes</taxon>
        <taxon>Agaricomycetidae</taxon>
        <taxon>Agaricales</taxon>
        <taxon>Marasmiineae</taxon>
        <taxon>Mycenaceae</taxon>
        <taxon>Mycena</taxon>
    </lineage>
</organism>
<keyword evidence="2" id="KW-1185">Reference proteome</keyword>
<comment type="caution">
    <text evidence="1">The sequence shown here is derived from an EMBL/GenBank/DDBJ whole genome shotgun (WGS) entry which is preliminary data.</text>
</comment>
<sequence length="233" mass="26945">MYTEERHGTPVKHGRDKVIGGHEDNVIYASTLAHIGDGYNYHHFGLIASPNHHSADAVASLVPTVTWYKNRIYGILATMHRMAQQQQINPANRGFVDKYLSSTAMTKVERLLRATRSATSMIINPQLKRIAEEFRALEEHDLCGEFEKLYQFYELDDVQSVLLITRGRRIERYIFPLLYLLLKRHLDILRLASCNVPDEYDFDAMSKSLFTIFQAVDDRIQSLEERDLCLVQK</sequence>
<evidence type="ECO:0000313" key="2">
    <source>
        <dbReference type="Proteomes" id="UP001219525"/>
    </source>
</evidence>
<gene>
    <name evidence="1" type="ORF">GGX14DRAFT_389713</name>
</gene>
<dbReference type="EMBL" id="JARJCW010000010">
    <property type="protein sequence ID" value="KAJ7220349.1"/>
    <property type="molecule type" value="Genomic_DNA"/>
</dbReference>
<protein>
    <submittedName>
        <fullName evidence="1">Uncharacterized protein</fullName>
    </submittedName>
</protein>
<accession>A0AAD6VS51</accession>
<dbReference type="Proteomes" id="UP001219525">
    <property type="component" value="Unassembled WGS sequence"/>
</dbReference>
<reference evidence="1" key="1">
    <citation type="submission" date="2023-03" db="EMBL/GenBank/DDBJ databases">
        <title>Massive genome expansion in bonnet fungi (Mycena s.s.) driven by repeated elements and novel gene families across ecological guilds.</title>
        <authorList>
            <consortium name="Lawrence Berkeley National Laboratory"/>
            <person name="Harder C.B."/>
            <person name="Miyauchi S."/>
            <person name="Viragh M."/>
            <person name="Kuo A."/>
            <person name="Thoen E."/>
            <person name="Andreopoulos B."/>
            <person name="Lu D."/>
            <person name="Skrede I."/>
            <person name="Drula E."/>
            <person name="Henrissat B."/>
            <person name="Morin E."/>
            <person name="Kohler A."/>
            <person name="Barry K."/>
            <person name="LaButti K."/>
            <person name="Morin E."/>
            <person name="Salamov A."/>
            <person name="Lipzen A."/>
            <person name="Mereny Z."/>
            <person name="Hegedus B."/>
            <person name="Baldrian P."/>
            <person name="Stursova M."/>
            <person name="Weitz H."/>
            <person name="Taylor A."/>
            <person name="Grigoriev I.V."/>
            <person name="Nagy L.G."/>
            <person name="Martin F."/>
            <person name="Kauserud H."/>
        </authorList>
    </citation>
    <scope>NUCLEOTIDE SEQUENCE</scope>
    <source>
        <strain evidence="1">9144</strain>
    </source>
</reference>
<evidence type="ECO:0000313" key="1">
    <source>
        <dbReference type="EMBL" id="KAJ7220349.1"/>
    </source>
</evidence>
<proteinExistence type="predicted"/>